<dbReference type="EMBL" id="JAOSLC020000003">
    <property type="protein sequence ID" value="MDD7913841.1"/>
    <property type="molecule type" value="Genomic_DNA"/>
</dbReference>
<organism evidence="1 2">
    <name type="scientific">Polaribacter ponticola</name>
    <dbReference type="NCBI Taxonomy" id="2978475"/>
    <lineage>
        <taxon>Bacteria</taxon>
        <taxon>Pseudomonadati</taxon>
        <taxon>Bacteroidota</taxon>
        <taxon>Flavobacteriia</taxon>
        <taxon>Flavobacteriales</taxon>
        <taxon>Flavobacteriaceae</taxon>
    </lineage>
</organism>
<name>A0ABT5S6W3_9FLAO</name>
<dbReference type="RefSeq" id="WP_265724520.1">
    <property type="nucleotide sequence ID" value="NZ_JAOSLC020000003.1"/>
</dbReference>
<dbReference type="Proteomes" id="UP001151478">
    <property type="component" value="Unassembled WGS sequence"/>
</dbReference>
<evidence type="ECO:0000313" key="1">
    <source>
        <dbReference type="EMBL" id="MDD7913841.1"/>
    </source>
</evidence>
<evidence type="ECO:0000313" key="2">
    <source>
        <dbReference type="Proteomes" id="UP001151478"/>
    </source>
</evidence>
<accession>A0ABT5S6W3</accession>
<comment type="caution">
    <text evidence="1">The sequence shown here is derived from an EMBL/GenBank/DDBJ whole genome shotgun (WGS) entry which is preliminary data.</text>
</comment>
<sequence length="58" mass="6974">MKSNIIKVKKQDGFFKFYINGSFVYKMDFLPFYGNEIGFSIFNDQEIAIDYLRIKYLD</sequence>
<proteinExistence type="predicted"/>
<keyword evidence="2" id="KW-1185">Reference proteome</keyword>
<reference evidence="1" key="1">
    <citation type="submission" date="2023-02" db="EMBL/GenBank/DDBJ databases">
        <title>Polaribacter ponticola sp. nov., isolated from seawater.</title>
        <authorList>
            <person name="Baek J.H."/>
            <person name="Kim J.M."/>
            <person name="Choi D.G."/>
            <person name="Jeon C.O."/>
        </authorList>
    </citation>
    <scope>NUCLEOTIDE SEQUENCE</scope>
    <source>
        <strain evidence="1">MSW5</strain>
    </source>
</reference>
<gene>
    <name evidence="1" type="ORF">N5A56_005135</name>
</gene>
<protein>
    <submittedName>
        <fullName evidence="1">Uncharacterized protein</fullName>
    </submittedName>
</protein>